<comment type="caution">
    <text evidence="1">The sequence shown here is derived from an EMBL/GenBank/DDBJ whole genome shotgun (WGS) entry which is preliminary data.</text>
</comment>
<reference evidence="1 2" key="2">
    <citation type="submission" date="2015-10" db="EMBL/GenBank/DDBJ databases">
        <title>Draft Genome Sequence of Prosthecomicrobium hirschii ATCC 27832.</title>
        <authorList>
            <person name="Daniel J."/>
            <person name="Givan S.A."/>
            <person name="Brun Y.V."/>
            <person name="Brown P.J."/>
        </authorList>
    </citation>
    <scope>NUCLEOTIDE SEQUENCE [LARGE SCALE GENOMIC DNA]</scope>
    <source>
        <strain evidence="1 2">16</strain>
    </source>
</reference>
<evidence type="ECO:0000313" key="2">
    <source>
        <dbReference type="Proteomes" id="UP000048984"/>
    </source>
</evidence>
<dbReference type="STRING" id="665126.ABB55_23025"/>
<dbReference type="EMBL" id="LJYW01000001">
    <property type="protein sequence ID" value="KPL54740.1"/>
    <property type="molecule type" value="Genomic_DNA"/>
</dbReference>
<accession>A0A0P6VTZ3</accession>
<reference evidence="1 2" key="1">
    <citation type="submission" date="2015-09" db="EMBL/GenBank/DDBJ databases">
        <authorList>
            <person name="Jackson K.R."/>
            <person name="Lunt B.L."/>
            <person name="Fisher J.N.B."/>
            <person name="Gardner A.V."/>
            <person name="Bailey M.E."/>
            <person name="Deus L.M."/>
            <person name="Earl A.S."/>
            <person name="Gibby P.D."/>
            <person name="Hartmann K.A."/>
            <person name="Liu J.E."/>
            <person name="Manci A.M."/>
            <person name="Nielsen D.A."/>
            <person name="Solomon M.B."/>
            <person name="Breakwell D.P."/>
            <person name="Burnett S.H."/>
            <person name="Grose J.H."/>
        </authorList>
    </citation>
    <scope>NUCLEOTIDE SEQUENCE [LARGE SCALE GENOMIC DNA]</scope>
    <source>
        <strain evidence="1 2">16</strain>
    </source>
</reference>
<proteinExistence type="predicted"/>
<dbReference type="AlphaFoldDB" id="A0A0P6VTZ3"/>
<evidence type="ECO:0000313" key="1">
    <source>
        <dbReference type="EMBL" id="KPL54740.1"/>
    </source>
</evidence>
<sequence>MVVLFPVALVGMFAGISKLLAAIGGWGRVAERYRARAPVSGHRFAMQSGQMGLVNYRNTLTITVTPEGLHIAILPLFRIGHPPLFIPWTAMHNGRRKRLFWWQLVAFDIGEPRLATLAVPAALFEGRALPT</sequence>
<name>A0A0P6VTZ3_9HYPH</name>
<protein>
    <submittedName>
        <fullName evidence="1">Uncharacterized protein</fullName>
    </submittedName>
</protein>
<gene>
    <name evidence="1" type="ORF">ABB55_23025</name>
</gene>
<dbReference type="Proteomes" id="UP000048984">
    <property type="component" value="Unassembled WGS sequence"/>
</dbReference>
<keyword evidence="2" id="KW-1185">Reference proteome</keyword>
<organism evidence="1 2">
    <name type="scientific">Prosthecodimorpha hirschii</name>
    <dbReference type="NCBI Taxonomy" id="665126"/>
    <lineage>
        <taxon>Bacteria</taxon>
        <taxon>Pseudomonadati</taxon>
        <taxon>Pseudomonadota</taxon>
        <taxon>Alphaproteobacteria</taxon>
        <taxon>Hyphomicrobiales</taxon>
        <taxon>Ancalomicrobiaceae</taxon>
        <taxon>Prosthecodimorpha</taxon>
    </lineage>
</organism>